<dbReference type="InterPro" id="IPR011009">
    <property type="entry name" value="Kinase-like_dom_sf"/>
</dbReference>
<evidence type="ECO:0000259" key="7">
    <source>
        <dbReference type="PROSITE" id="PS50011"/>
    </source>
</evidence>
<dbReference type="AlphaFoldDB" id="A0ABD2Y895"/>
<dbReference type="PANTHER" id="PTHR24056">
    <property type="entry name" value="CELL DIVISION PROTEIN KINASE"/>
    <property type="match status" value="1"/>
</dbReference>
<evidence type="ECO:0000256" key="4">
    <source>
        <dbReference type="ARBA" id="ARBA00022741"/>
    </source>
</evidence>
<dbReference type="Pfam" id="PF00069">
    <property type="entry name" value="Pkinase"/>
    <property type="match status" value="1"/>
</dbReference>
<dbReference type="Gene3D" id="1.10.510.10">
    <property type="entry name" value="Transferase(Phosphotransferase) domain 1"/>
    <property type="match status" value="1"/>
</dbReference>
<name>A0ABD2Y895_9GENT</name>
<dbReference type="InterPro" id="IPR000719">
    <property type="entry name" value="Prot_kinase_dom"/>
</dbReference>
<evidence type="ECO:0000256" key="6">
    <source>
        <dbReference type="ARBA" id="ARBA00022840"/>
    </source>
</evidence>
<dbReference type="EC" id="2.7.11.22" evidence="1"/>
<evidence type="ECO:0000256" key="2">
    <source>
        <dbReference type="ARBA" id="ARBA00022527"/>
    </source>
</evidence>
<dbReference type="EMBL" id="JBJUIK010000015">
    <property type="protein sequence ID" value="KAL3502159.1"/>
    <property type="molecule type" value="Genomic_DNA"/>
</dbReference>
<keyword evidence="3" id="KW-0808">Transferase</keyword>
<feature type="domain" description="Protein kinase" evidence="7">
    <location>
        <begin position="1"/>
        <end position="192"/>
    </location>
</feature>
<evidence type="ECO:0000313" key="9">
    <source>
        <dbReference type="Proteomes" id="UP001630127"/>
    </source>
</evidence>
<dbReference type="SUPFAM" id="SSF56112">
    <property type="entry name" value="Protein kinase-like (PK-like)"/>
    <property type="match status" value="1"/>
</dbReference>
<protein>
    <recommendedName>
        <fullName evidence="1">cyclin-dependent kinase</fullName>
        <ecNumber evidence="1">2.7.11.22</ecNumber>
    </recommendedName>
</protein>
<proteinExistence type="predicted"/>
<dbReference type="PANTHER" id="PTHR24056:SF254">
    <property type="entry name" value="CYCLIN-DEPENDENT KINASE 2"/>
    <property type="match status" value="1"/>
</dbReference>
<reference evidence="8 9" key="1">
    <citation type="submission" date="2024-11" db="EMBL/GenBank/DDBJ databases">
        <title>A near-complete genome assembly of Cinchona calisaya.</title>
        <authorList>
            <person name="Lian D.C."/>
            <person name="Zhao X.W."/>
            <person name="Wei L."/>
        </authorList>
    </citation>
    <scope>NUCLEOTIDE SEQUENCE [LARGE SCALE GENOMIC DNA]</scope>
    <source>
        <tissue evidence="8">Nenye</tissue>
    </source>
</reference>
<evidence type="ECO:0000256" key="5">
    <source>
        <dbReference type="ARBA" id="ARBA00022777"/>
    </source>
</evidence>
<organism evidence="8 9">
    <name type="scientific">Cinchona calisaya</name>
    <dbReference type="NCBI Taxonomy" id="153742"/>
    <lineage>
        <taxon>Eukaryota</taxon>
        <taxon>Viridiplantae</taxon>
        <taxon>Streptophyta</taxon>
        <taxon>Embryophyta</taxon>
        <taxon>Tracheophyta</taxon>
        <taxon>Spermatophyta</taxon>
        <taxon>Magnoliopsida</taxon>
        <taxon>eudicotyledons</taxon>
        <taxon>Gunneridae</taxon>
        <taxon>Pentapetalae</taxon>
        <taxon>asterids</taxon>
        <taxon>lamiids</taxon>
        <taxon>Gentianales</taxon>
        <taxon>Rubiaceae</taxon>
        <taxon>Cinchonoideae</taxon>
        <taxon>Cinchoneae</taxon>
        <taxon>Cinchona</taxon>
    </lineage>
</organism>
<evidence type="ECO:0000256" key="1">
    <source>
        <dbReference type="ARBA" id="ARBA00012425"/>
    </source>
</evidence>
<dbReference type="PROSITE" id="PS50011">
    <property type="entry name" value="PROTEIN_KINASE_DOM"/>
    <property type="match status" value="1"/>
</dbReference>
<dbReference type="Proteomes" id="UP001630127">
    <property type="component" value="Unassembled WGS sequence"/>
</dbReference>
<dbReference type="InterPro" id="IPR050108">
    <property type="entry name" value="CDK"/>
</dbReference>
<keyword evidence="6" id="KW-0067">ATP-binding</keyword>
<dbReference type="GO" id="GO:0004693">
    <property type="term" value="F:cyclin-dependent protein serine/threonine kinase activity"/>
    <property type="evidence" value="ECO:0007669"/>
    <property type="project" value="UniProtKB-EC"/>
</dbReference>
<keyword evidence="2" id="KW-0723">Serine/threonine-protein kinase</keyword>
<accession>A0ABD2Y895</accession>
<keyword evidence="5" id="KW-0418">Kinase</keyword>
<dbReference type="GO" id="GO:0005524">
    <property type="term" value="F:ATP binding"/>
    <property type="evidence" value="ECO:0007669"/>
    <property type="project" value="UniProtKB-KW"/>
</dbReference>
<keyword evidence="4" id="KW-0547">Nucleotide-binding</keyword>
<dbReference type="SMART" id="SM00220">
    <property type="entry name" value="S_TKc"/>
    <property type="match status" value="1"/>
</dbReference>
<sequence>MVVENLEMDLYKFIEISRDIQLNQAVQKRFLYQLLSGLSYFHSLGLVHYDLKPFDLLLDVDTKVLKLSTFGCGLLINEDSNPQFCNVSYSAPEVLPKAKPYSTSADMWPIGCIFVEMMAKKQKGQVNRVQVDQEDVYIEEVTMEDDDTSLDQPIGGLMSNARHHLKQLRINVYVPPVDYGAITVAMAQAFLQ</sequence>
<keyword evidence="9" id="KW-1185">Reference proteome</keyword>
<evidence type="ECO:0000313" key="8">
    <source>
        <dbReference type="EMBL" id="KAL3502159.1"/>
    </source>
</evidence>
<gene>
    <name evidence="8" type="ORF">ACH5RR_036608</name>
</gene>
<evidence type="ECO:0000256" key="3">
    <source>
        <dbReference type="ARBA" id="ARBA00022679"/>
    </source>
</evidence>
<comment type="caution">
    <text evidence="8">The sequence shown here is derived from an EMBL/GenBank/DDBJ whole genome shotgun (WGS) entry which is preliminary data.</text>
</comment>